<gene>
    <name evidence="1" type="ORF">Q9L58_008316</name>
</gene>
<organism evidence="1 2">
    <name type="scientific">Discina gigas</name>
    <dbReference type="NCBI Taxonomy" id="1032678"/>
    <lineage>
        <taxon>Eukaryota</taxon>
        <taxon>Fungi</taxon>
        <taxon>Dikarya</taxon>
        <taxon>Ascomycota</taxon>
        <taxon>Pezizomycotina</taxon>
        <taxon>Pezizomycetes</taxon>
        <taxon>Pezizales</taxon>
        <taxon>Discinaceae</taxon>
        <taxon>Discina</taxon>
    </lineage>
</organism>
<accession>A0ABR3GAJ8</accession>
<reference evidence="1 2" key="1">
    <citation type="submission" date="2024-02" db="EMBL/GenBank/DDBJ databases">
        <title>Discinaceae phylogenomics.</title>
        <authorList>
            <person name="Dirks A.C."/>
            <person name="James T.Y."/>
        </authorList>
    </citation>
    <scope>NUCLEOTIDE SEQUENCE [LARGE SCALE GENOMIC DNA]</scope>
    <source>
        <strain evidence="1 2">ACD0624</strain>
    </source>
</reference>
<protein>
    <recommendedName>
        <fullName evidence="3">Solute carrier family 40 protein</fullName>
    </recommendedName>
</protein>
<proteinExistence type="predicted"/>
<sequence length="433" mass="47932">MDRVYYKSYLMSLSIMVPEALAVLAFEKHKFWKSDDDGFGLEGAFFAVMGGFVVDLLPPTEFTSKSIYIHTPGAETTTLTSNGFLKYLNEGYIQDRTFDRASIGDKGKSSAIAKLVAGFQALWFMVQCASRWWVGLPLTLLEIHLGIQVLDTAVLYAFWWSKPLDVNMPIKIVLRMKDGYELSAGVAPILPVTPVFSESDLEWEIAKTDGQLLDQSSVTQSFWTRPSPHGFLGSITKGCHDVVIYITGRQIGPSKQNPIVSIAFERGMACLNGVLHAAAWNSKFPTLVECWLWRVSSIGICVFPAIVVYTTLVNRYEIDLALGLWKLQLRKFTIFTFLLFAVQELGNDPPCLNPTLPSQAPPGLKSTSFSLIFLGVLMTRMAGAVEAAEGDGGKIVSDCEYELRSELRERHSKIAGPKGVSCGWVVVKMGDRD</sequence>
<comment type="caution">
    <text evidence="1">The sequence shown here is derived from an EMBL/GenBank/DDBJ whole genome shotgun (WGS) entry which is preliminary data.</text>
</comment>
<name>A0ABR3GAJ8_9PEZI</name>
<dbReference type="PANTHER" id="PTHR35043:SF7">
    <property type="entry name" value="TRANSCRIPTION FACTOR DOMAIN-CONTAINING PROTEIN"/>
    <property type="match status" value="1"/>
</dbReference>
<dbReference type="PANTHER" id="PTHR35043">
    <property type="entry name" value="TRANSCRIPTION FACTOR DOMAIN-CONTAINING PROTEIN"/>
    <property type="match status" value="1"/>
</dbReference>
<evidence type="ECO:0000313" key="2">
    <source>
        <dbReference type="Proteomes" id="UP001447188"/>
    </source>
</evidence>
<keyword evidence="2" id="KW-1185">Reference proteome</keyword>
<dbReference type="EMBL" id="JBBBZM010000150">
    <property type="protein sequence ID" value="KAL0632800.1"/>
    <property type="molecule type" value="Genomic_DNA"/>
</dbReference>
<evidence type="ECO:0000313" key="1">
    <source>
        <dbReference type="EMBL" id="KAL0632800.1"/>
    </source>
</evidence>
<evidence type="ECO:0008006" key="3">
    <source>
        <dbReference type="Google" id="ProtNLM"/>
    </source>
</evidence>
<dbReference type="Proteomes" id="UP001447188">
    <property type="component" value="Unassembled WGS sequence"/>
</dbReference>